<keyword evidence="3" id="KW-0378">Hydrolase</keyword>
<evidence type="ECO:0000256" key="1">
    <source>
        <dbReference type="ARBA" id="ARBA00022649"/>
    </source>
</evidence>
<dbReference type="PANTHER" id="PTHR33397:SF3">
    <property type="entry name" value="MRNA NUCLEASE HEPT"/>
    <property type="match status" value="1"/>
</dbReference>
<evidence type="ECO:0000256" key="2">
    <source>
        <dbReference type="ARBA" id="ARBA00022722"/>
    </source>
</evidence>
<evidence type="ECO:0000256" key="4">
    <source>
        <dbReference type="ARBA" id="ARBA00024207"/>
    </source>
</evidence>
<keyword evidence="2" id="KW-0540">Nuclease</keyword>
<dbReference type="EMBL" id="LBOZ01000010">
    <property type="protein sequence ID" value="KKP46513.1"/>
    <property type="molecule type" value="Genomic_DNA"/>
</dbReference>
<dbReference type="InterPro" id="IPR008201">
    <property type="entry name" value="HepT-like"/>
</dbReference>
<evidence type="ECO:0000313" key="5">
    <source>
        <dbReference type="EMBL" id="KKP46513.1"/>
    </source>
</evidence>
<evidence type="ECO:0000313" key="6">
    <source>
        <dbReference type="Proteomes" id="UP000033995"/>
    </source>
</evidence>
<dbReference type="GO" id="GO:0004540">
    <property type="term" value="F:RNA nuclease activity"/>
    <property type="evidence" value="ECO:0007669"/>
    <property type="project" value="InterPro"/>
</dbReference>
<dbReference type="GO" id="GO:0110001">
    <property type="term" value="C:toxin-antitoxin complex"/>
    <property type="evidence" value="ECO:0007669"/>
    <property type="project" value="InterPro"/>
</dbReference>
<evidence type="ECO:0000256" key="3">
    <source>
        <dbReference type="ARBA" id="ARBA00022801"/>
    </source>
</evidence>
<dbReference type="Gene3D" id="1.20.120.580">
    <property type="entry name" value="bsu32300-like"/>
    <property type="match status" value="1"/>
</dbReference>
<organism evidence="5 6">
    <name type="scientific">Candidatus Woesebacteria bacterium GW2011_GWA2_33_28</name>
    <dbReference type="NCBI Taxonomy" id="1618561"/>
    <lineage>
        <taxon>Bacteria</taxon>
        <taxon>Candidatus Woeseibacteriota</taxon>
    </lineage>
</organism>
<comment type="similarity">
    <text evidence="4">Belongs to the HepT RNase toxin family.</text>
</comment>
<evidence type="ECO:0008006" key="7">
    <source>
        <dbReference type="Google" id="ProtNLM"/>
    </source>
</evidence>
<sequence length="151" mass="17531">MTNLKLEKDIILKRIEGIEGEIKELQLLRNKPFDEFKNGDSWKLTQFHLHRALEGVFNIGNHILSRIPGATATQYKEIAVKLAENKIIPNEFTEKLVEMAKYRNRIVHFYAQITPEELYKLINDDLSDFDVFLSAVKKVLLNPSDFSLEVD</sequence>
<gene>
    <name evidence="5" type="ORF">UR38_C0010G0024</name>
</gene>
<keyword evidence="1" id="KW-1277">Toxin-antitoxin system</keyword>
<accession>A0A0F9ZQD4</accession>
<dbReference type="InterPro" id="IPR037038">
    <property type="entry name" value="HepT-like_sf"/>
</dbReference>
<name>A0A0F9ZQD4_9BACT</name>
<dbReference type="InterPro" id="IPR052379">
    <property type="entry name" value="Type_VII_TA_RNase"/>
</dbReference>
<protein>
    <recommendedName>
        <fullName evidence="7">DUF86 domain-containing protein</fullName>
    </recommendedName>
</protein>
<comment type="caution">
    <text evidence="5">The sequence shown here is derived from an EMBL/GenBank/DDBJ whole genome shotgun (WGS) entry which is preliminary data.</text>
</comment>
<dbReference type="Pfam" id="PF01934">
    <property type="entry name" value="HepT-like"/>
    <property type="match status" value="1"/>
</dbReference>
<dbReference type="GO" id="GO:0016787">
    <property type="term" value="F:hydrolase activity"/>
    <property type="evidence" value="ECO:0007669"/>
    <property type="project" value="UniProtKB-KW"/>
</dbReference>
<dbReference type="AlphaFoldDB" id="A0A0F9ZQD4"/>
<dbReference type="PANTHER" id="PTHR33397">
    <property type="entry name" value="UPF0331 PROTEIN YUTE"/>
    <property type="match status" value="1"/>
</dbReference>
<proteinExistence type="inferred from homology"/>
<dbReference type="NCBIfam" id="NF047751">
    <property type="entry name" value="HepT_toxin"/>
    <property type="match status" value="1"/>
</dbReference>
<dbReference type="Proteomes" id="UP000033995">
    <property type="component" value="Unassembled WGS sequence"/>
</dbReference>
<reference evidence="5 6" key="1">
    <citation type="journal article" date="2015" name="Nature">
        <title>rRNA introns, odd ribosomes, and small enigmatic genomes across a large radiation of phyla.</title>
        <authorList>
            <person name="Brown C.T."/>
            <person name="Hug L.A."/>
            <person name="Thomas B.C."/>
            <person name="Sharon I."/>
            <person name="Castelle C.J."/>
            <person name="Singh A."/>
            <person name="Wilkins M.J."/>
            <person name="Williams K.H."/>
            <person name="Banfield J.F."/>
        </authorList>
    </citation>
    <scope>NUCLEOTIDE SEQUENCE [LARGE SCALE GENOMIC DNA]</scope>
</reference>